<dbReference type="SUPFAM" id="SSF51011">
    <property type="entry name" value="Glycosyl hydrolase domain"/>
    <property type="match status" value="1"/>
</dbReference>
<dbReference type="InterPro" id="IPR006048">
    <property type="entry name" value="A-amylase/branching_C"/>
</dbReference>
<evidence type="ECO:0000259" key="16">
    <source>
        <dbReference type="SMART" id="SM00642"/>
    </source>
</evidence>
<feature type="domain" description="Alpha-amylase C-terminal" evidence="15">
    <location>
        <begin position="429"/>
        <end position="518"/>
    </location>
</feature>
<dbReference type="InterPro" id="IPR006047">
    <property type="entry name" value="GH13_cat_dom"/>
</dbReference>
<dbReference type="EC" id="3.2.1.1" evidence="5"/>
<evidence type="ECO:0000256" key="2">
    <source>
        <dbReference type="ARBA" id="ARBA00001913"/>
    </source>
</evidence>
<protein>
    <recommendedName>
        <fullName evidence="5">alpha-amylase</fullName>
        <ecNumber evidence="5">3.2.1.1</ecNumber>
    </recommendedName>
</protein>
<feature type="compositionally biased region" description="Polar residues" evidence="13">
    <location>
        <begin position="905"/>
        <end position="914"/>
    </location>
</feature>
<dbReference type="EMBL" id="OV696687">
    <property type="protein sequence ID" value="CAH1254078.1"/>
    <property type="molecule type" value="Genomic_DNA"/>
</dbReference>
<dbReference type="GO" id="GO:0005975">
    <property type="term" value="P:carbohydrate metabolic process"/>
    <property type="evidence" value="ECO:0007669"/>
    <property type="project" value="InterPro"/>
</dbReference>
<comment type="similarity">
    <text evidence="4 12">Belongs to the glycosyl hydrolase 13 family.</text>
</comment>
<organism evidence="17 18">
    <name type="scientific">Branchiostoma lanceolatum</name>
    <name type="common">Common lancelet</name>
    <name type="synonym">Amphioxus lanceolatum</name>
    <dbReference type="NCBI Taxonomy" id="7740"/>
    <lineage>
        <taxon>Eukaryota</taxon>
        <taxon>Metazoa</taxon>
        <taxon>Chordata</taxon>
        <taxon>Cephalochordata</taxon>
        <taxon>Leptocardii</taxon>
        <taxon>Amphioxiformes</taxon>
        <taxon>Branchiostomatidae</taxon>
        <taxon>Branchiostoma</taxon>
    </lineage>
</organism>
<evidence type="ECO:0000256" key="9">
    <source>
        <dbReference type="ARBA" id="ARBA00023214"/>
    </source>
</evidence>
<sequence length="978" mass="107994">MMSVIILLLAGLSGTLAQHYPNTAYDKQAIVHLFEWRWVDIAEECERFLGPNGFGGVQVSPPNENIVIDKPYQHRPWYERYQPVSYHLNTRSGNDDEFRDMAHRCNQQGVRIYVDLVINHMTAEGCGYGTGGSYYNTNSKEFEGVPYGPSDFNCDGNVTNRPCHTSDCELHNYDDPFEMRNCRIHGLLDLKLDKEHVRGKIVEYMNYLISIGVAGFRVDAAKHMWPGDLEAIFGRLNDLNTAYFWAGSRPFIFMEILEGGSGSSSEYIHLGRVTEFEYGDDLAAVFRKQNGRKLNSLKNFGEDWGMEWDGNALVFVDNHDSQRDHVDGGPAVLTFRDSRLYKMANAFMLAFPYGFVRLMSSFYWDQWFGDGGWDVNSSYGPPTDSNWNTLPVQINGAGTCDNGWVCEHRWRQIRNMVLFRNLAAGHGMYNWWDNNFNQIAFSRGDRGFIAINNDDGWALDEFLQTGLSPGDYCDVISGDISYGSCTGKTITVGWDSKAHIYIAPDEENPMVAIHVASKVGSNRIAYPVHPAAKPRSTAPKDSDREYAPDQRGMTLPIWAKRTVVFIKLKTTIGHNMFLRGGVAHERRPECTQNAATSRCAIPIIHRTEATNETAVWIEGDNHLDWYGVEKGQDDGAHGSALVWTTNDANYNATVSTDGYGYTPLNQWGPDYWMLDVDMDCTRTENGWFEVKAIVADLGCGRRWEGVLLEQGTCDGTAGGTKPYSSDSHFAQCGKVNIFEFDNSICIINDFEDSEATTEAEVTTSPSPSSSSAWTEATPSSTSTQKLSSPFTTSGWKDSSPSPTSASRVSTPSSSSAWEESSAYPTSDWKEPTDSTSSSTSALEVSTPSPTFARQVSSSSPSTTSAWKQSSPTSVSKVSVPTSSSALEESSISSSSTLDVSSTSARTESLPSSTSDWKEFTHYSTSVLEVSSHSPTSAWKVSSPSATSDLAVSKASSHKDGKIDTLVLITACVLIATAF</sequence>
<comment type="cofactor">
    <cofactor evidence="3">
        <name>chloride</name>
        <dbReference type="ChEBI" id="CHEBI:17996"/>
    </cofactor>
</comment>
<evidence type="ECO:0000256" key="4">
    <source>
        <dbReference type="ARBA" id="ARBA00008061"/>
    </source>
</evidence>
<evidence type="ECO:0000313" key="17">
    <source>
        <dbReference type="EMBL" id="CAH1254078.1"/>
    </source>
</evidence>
<dbReference type="Gene3D" id="3.20.20.80">
    <property type="entry name" value="Glycosidases"/>
    <property type="match status" value="1"/>
</dbReference>
<dbReference type="Gene3D" id="2.60.40.1180">
    <property type="entry name" value="Golgi alpha-mannosidase II"/>
    <property type="match status" value="1"/>
</dbReference>
<accession>A0A8K0EK33</accession>
<evidence type="ECO:0000256" key="12">
    <source>
        <dbReference type="RuleBase" id="RU003615"/>
    </source>
</evidence>
<evidence type="ECO:0000256" key="14">
    <source>
        <dbReference type="SAM" id="SignalP"/>
    </source>
</evidence>
<evidence type="ECO:0000256" key="5">
    <source>
        <dbReference type="ARBA" id="ARBA00012595"/>
    </source>
</evidence>
<evidence type="ECO:0000256" key="1">
    <source>
        <dbReference type="ARBA" id="ARBA00000548"/>
    </source>
</evidence>
<gene>
    <name evidence="17" type="primary">AMY2A</name>
    <name evidence="17" type="ORF">BLAG_LOCUS13621</name>
</gene>
<evidence type="ECO:0000256" key="6">
    <source>
        <dbReference type="ARBA" id="ARBA00022723"/>
    </source>
</evidence>
<dbReference type="SMART" id="SM00642">
    <property type="entry name" value="Aamy"/>
    <property type="match status" value="1"/>
</dbReference>
<keyword evidence="7" id="KW-0378">Hydrolase</keyword>
<evidence type="ECO:0000256" key="3">
    <source>
        <dbReference type="ARBA" id="ARBA00001923"/>
    </source>
</evidence>
<proteinExistence type="inferred from homology"/>
<evidence type="ECO:0000256" key="10">
    <source>
        <dbReference type="ARBA" id="ARBA00023277"/>
    </source>
</evidence>
<dbReference type="InterPro" id="IPR006046">
    <property type="entry name" value="Alpha_amylase"/>
</dbReference>
<feature type="chain" id="PRO_5035450380" description="alpha-amylase" evidence="14">
    <location>
        <begin position="18"/>
        <end position="978"/>
    </location>
</feature>
<dbReference type="OrthoDB" id="550577at2759"/>
<feature type="compositionally biased region" description="Low complexity" evidence="13">
    <location>
        <begin position="798"/>
        <end position="822"/>
    </location>
</feature>
<keyword evidence="6" id="KW-0479">Metal-binding</keyword>
<dbReference type="PANTHER" id="PTHR43447">
    <property type="entry name" value="ALPHA-AMYLASE"/>
    <property type="match status" value="1"/>
</dbReference>
<comment type="cofactor">
    <cofactor evidence="2">
        <name>Ca(2+)</name>
        <dbReference type="ChEBI" id="CHEBI:29108"/>
    </cofactor>
</comment>
<dbReference type="Proteomes" id="UP000838412">
    <property type="component" value="Chromosome 2"/>
</dbReference>
<keyword evidence="18" id="KW-1185">Reference proteome</keyword>
<evidence type="ECO:0000256" key="7">
    <source>
        <dbReference type="ARBA" id="ARBA00022801"/>
    </source>
</evidence>
<reference evidence="17" key="1">
    <citation type="submission" date="2022-01" db="EMBL/GenBank/DDBJ databases">
        <authorList>
            <person name="Braso-Vives M."/>
        </authorList>
    </citation>
    <scope>NUCLEOTIDE SEQUENCE</scope>
</reference>
<dbReference type="Pfam" id="PF02806">
    <property type="entry name" value="Alpha-amylase_C"/>
    <property type="match status" value="1"/>
</dbReference>
<dbReference type="GO" id="GO:0046872">
    <property type="term" value="F:metal ion binding"/>
    <property type="evidence" value="ECO:0007669"/>
    <property type="project" value="UniProtKB-KW"/>
</dbReference>
<dbReference type="CDD" id="cd11317">
    <property type="entry name" value="AmyAc_bac_euk_AmyA"/>
    <property type="match status" value="1"/>
</dbReference>
<evidence type="ECO:0000256" key="11">
    <source>
        <dbReference type="ARBA" id="ARBA00023295"/>
    </source>
</evidence>
<keyword evidence="14" id="KW-0732">Signal</keyword>
<feature type="compositionally biased region" description="Low complexity" evidence="13">
    <location>
        <begin position="758"/>
        <end position="783"/>
    </location>
</feature>
<dbReference type="SMART" id="SM00632">
    <property type="entry name" value="Aamy_C"/>
    <property type="match status" value="1"/>
</dbReference>
<keyword evidence="11" id="KW-0326">Glycosidase</keyword>
<dbReference type="PRINTS" id="PR00110">
    <property type="entry name" value="ALPHAAMYLASE"/>
</dbReference>
<feature type="compositionally biased region" description="Low complexity" evidence="13">
    <location>
        <begin position="833"/>
        <end position="848"/>
    </location>
</feature>
<feature type="signal peptide" evidence="14">
    <location>
        <begin position="1"/>
        <end position="17"/>
    </location>
</feature>
<keyword evidence="9" id="KW-0868">Chloride</keyword>
<feature type="domain" description="Glycosyl hydrolase family 13 catalytic" evidence="16">
    <location>
        <begin position="28"/>
        <end position="420"/>
    </location>
</feature>
<feature type="region of interest" description="Disordered" evidence="13">
    <location>
        <begin position="754"/>
        <end position="915"/>
    </location>
</feature>
<evidence type="ECO:0000256" key="8">
    <source>
        <dbReference type="ARBA" id="ARBA00022837"/>
    </source>
</evidence>
<feature type="compositionally biased region" description="Low complexity" evidence="13">
    <location>
        <begin position="856"/>
        <end position="904"/>
    </location>
</feature>
<dbReference type="Pfam" id="PF00128">
    <property type="entry name" value="Alpha-amylase"/>
    <property type="match status" value="1"/>
</dbReference>
<comment type="catalytic activity">
    <reaction evidence="1">
        <text>Endohydrolysis of (1-&gt;4)-alpha-D-glucosidic linkages in polysaccharides containing three or more (1-&gt;4)-alpha-linked D-glucose units.</text>
        <dbReference type="EC" id="3.2.1.1"/>
    </reaction>
</comment>
<keyword evidence="8" id="KW-0106">Calcium</keyword>
<evidence type="ECO:0000256" key="13">
    <source>
        <dbReference type="SAM" id="MobiDB-lite"/>
    </source>
</evidence>
<dbReference type="SUPFAM" id="SSF51445">
    <property type="entry name" value="(Trans)glycosidases"/>
    <property type="match status" value="1"/>
</dbReference>
<dbReference type="InterPro" id="IPR013780">
    <property type="entry name" value="Glyco_hydro_b"/>
</dbReference>
<dbReference type="InterPro" id="IPR017853">
    <property type="entry name" value="GH"/>
</dbReference>
<feature type="compositionally biased region" description="Polar residues" evidence="13">
    <location>
        <begin position="784"/>
        <end position="796"/>
    </location>
</feature>
<dbReference type="InterPro" id="IPR031319">
    <property type="entry name" value="A-amylase_C"/>
</dbReference>
<name>A0A8K0EK33_BRALA</name>
<evidence type="ECO:0000259" key="15">
    <source>
        <dbReference type="SMART" id="SM00632"/>
    </source>
</evidence>
<dbReference type="AlphaFoldDB" id="A0A8K0EK33"/>
<keyword evidence="10" id="KW-0119">Carbohydrate metabolism</keyword>
<evidence type="ECO:0000313" key="18">
    <source>
        <dbReference type="Proteomes" id="UP000838412"/>
    </source>
</evidence>
<dbReference type="GO" id="GO:0004556">
    <property type="term" value="F:alpha-amylase activity"/>
    <property type="evidence" value="ECO:0007669"/>
    <property type="project" value="UniProtKB-EC"/>
</dbReference>